<dbReference type="GeneID" id="5025623"/>
<proteinExistence type="predicted"/>
<evidence type="ECO:0000256" key="1">
    <source>
        <dbReference type="SAM" id="MobiDB-lite"/>
    </source>
</evidence>
<dbReference type="AlphaFoldDB" id="A0CNS4"/>
<keyword evidence="3" id="KW-1185">Reference proteome</keyword>
<sequence>MQQEIAVFYQPSLEYLNKELEQLKFQCNLKLLQKKVILLFGFPSIKVESDRIHTYLQGIYNQSENEQLKKIRVLISFIGEVTSINNWDDRGLIIRQRVLQFLNIQGLEVKWTEQQWQEEIDSIVTLRTNNPYYDTIPNKMFSYTNLFHTLGIQLPTELKYLKHQSFNQMQTSNLIDDFHLLCNIDEFKIVRNIRQFIQNFTDKLDDFMSLIINIESIHLFDVHSITNSYQTLCNQLQQILISFISEITKRQDAEDQQNQQLIIDENLEEQNKKIRFKKTIPAASSTTIIQGSFGSNLKAKKQRRKLKLIEQSKGRSSLLYLSGSVDNCISQDEIRQSQNSSQIYDNENSIDLISYLQDQLLKNAGLSNYLLTEYSLENLKSKILTYEYIQQKLEQLGYPCINLDEKELISVLEEYKLFNKDKKAIVVKLFNIISESFISKNEGLDPTLEIRDLALKYLSQISIDYPIQELNEILKSQCIPHQKMQDFDMNQKFSYMKLSQILNRKFPEQVYQIRCSSTNQIFQQWSINQLLDIFNFYDLQNIRITRSYISQVFTCLQNLINLKELLHSNIDGIIIEEFMQMEKQFLEVINQPLNFQINSQYFESSNLIHKEQSSNQNDLFIERLKDQRLQISDLDKINELSKLQQQENDQICRQSQDEYLLLKFNQPIISDYFNFLCFQNQSDSPRFSFIDKSQHQSDDQQYNSFEEEYFS</sequence>
<accession>A0CNS4</accession>
<organism evidence="2 3">
    <name type="scientific">Paramecium tetraurelia</name>
    <dbReference type="NCBI Taxonomy" id="5888"/>
    <lineage>
        <taxon>Eukaryota</taxon>
        <taxon>Sar</taxon>
        <taxon>Alveolata</taxon>
        <taxon>Ciliophora</taxon>
        <taxon>Intramacronucleata</taxon>
        <taxon>Oligohymenophorea</taxon>
        <taxon>Peniculida</taxon>
        <taxon>Parameciidae</taxon>
        <taxon>Paramecium</taxon>
    </lineage>
</organism>
<dbReference type="HOGENOM" id="CLU_388561_0_0_1"/>
<dbReference type="EMBL" id="CT868119">
    <property type="protein sequence ID" value="CAK72441.1"/>
    <property type="molecule type" value="Genomic_DNA"/>
</dbReference>
<name>A0CNS4_PARTE</name>
<dbReference type="OrthoDB" id="302261at2759"/>
<dbReference type="OMA" id="LCNIDEF"/>
<reference evidence="2 3" key="1">
    <citation type="journal article" date="2006" name="Nature">
        <title>Global trends of whole-genome duplications revealed by the ciliate Paramecium tetraurelia.</title>
        <authorList>
            <consortium name="Genoscope"/>
            <person name="Aury J.-M."/>
            <person name="Jaillon O."/>
            <person name="Duret L."/>
            <person name="Noel B."/>
            <person name="Jubin C."/>
            <person name="Porcel B.M."/>
            <person name="Segurens B."/>
            <person name="Daubin V."/>
            <person name="Anthouard V."/>
            <person name="Aiach N."/>
            <person name="Arnaiz O."/>
            <person name="Billaut A."/>
            <person name="Beisson J."/>
            <person name="Blanc I."/>
            <person name="Bouhouche K."/>
            <person name="Camara F."/>
            <person name="Duharcourt S."/>
            <person name="Guigo R."/>
            <person name="Gogendeau D."/>
            <person name="Katinka M."/>
            <person name="Keller A.-M."/>
            <person name="Kissmehl R."/>
            <person name="Klotz C."/>
            <person name="Koll F."/>
            <person name="Le Moue A."/>
            <person name="Lepere C."/>
            <person name="Malinsky S."/>
            <person name="Nowacki M."/>
            <person name="Nowak J.K."/>
            <person name="Plattner H."/>
            <person name="Poulain J."/>
            <person name="Ruiz F."/>
            <person name="Serrano V."/>
            <person name="Zagulski M."/>
            <person name="Dessen P."/>
            <person name="Betermier M."/>
            <person name="Weissenbach J."/>
            <person name="Scarpelli C."/>
            <person name="Schachter V."/>
            <person name="Sperling L."/>
            <person name="Meyer E."/>
            <person name="Cohen J."/>
            <person name="Wincker P."/>
        </authorList>
    </citation>
    <scope>NUCLEOTIDE SEQUENCE [LARGE SCALE GENOMIC DNA]</scope>
    <source>
        <strain evidence="2 3">Stock d4-2</strain>
    </source>
</reference>
<dbReference type="Proteomes" id="UP000000600">
    <property type="component" value="Unassembled WGS sequence"/>
</dbReference>
<gene>
    <name evidence="2" type="ORF">GSPATT00008883001</name>
</gene>
<dbReference type="RefSeq" id="XP_001439838.1">
    <property type="nucleotide sequence ID" value="XM_001439801.1"/>
</dbReference>
<evidence type="ECO:0000313" key="2">
    <source>
        <dbReference type="EMBL" id="CAK72441.1"/>
    </source>
</evidence>
<evidence type="ECO:0000313" key="3">
    <source>
        <dbReference type="Proteomes" id="UP000000600"/>
    </source>
</evidence>
<dbReference type="InParanoid" id="A0CNS4"/>
<dbReference type="KEGG" id="ptm:GSPATT00008883001"/>
<protein>
    <submittedName>
        <fullName evidence="2">Uncharacterized protein</fullName>
    </submittedName>
</protein>
<feature type="region of interest" description="Disordered" evidence="1">
    <location>
        <begin position="692"/>
        <end position="711"/>
    </location>
</feature>